<protein>
    <submittedName>
        <fullName evidence="4">Nuclear transport factor 2 (NTF2) family protein with RNA binding (RRM-RBD-RNP motifs) domain</fullName>
    </submittedName>
</protein>
<feature type="transmembrane region" description="Helical" evidence="3">
    <location>
        <begin position="12"/>
        <end position="32"/>
    </location>
</feature>
<sequence length="218" mass="25062">MLKSLVCSPQSFLPSLLCCVHFFFYFIIYMYSYAHKMFLDIDRFSSVVHFYVALTVWFRFSEEFLSVYVGNLSPSTSVFDLEKVFQAFGRIKPDGVAIRSRKVSCLLLISLIFTFLRYCLPNSSTDMQEAGVFFGFVEFEDMSGIQNALSASPVELNGRFVHVEERRPNCGFPRGRRGRGRADFSRDQAGGRYDGEYATRSKGIGHQKKTGRQYDSYY</sequence>
<keyword evidence="3" id="KW-0812">Transmembrane</keyword>
<keyword evidence="3" id="KW-0472">Membrane</keyword>
<dbReference type="PANTHER" id="PTHR10693">
    <property type="entry name" value="RAS GTPASE-ACTIVATING PROTEIN-BINDING PROTEIN"/>
    <property type="match status" value="1"/>
</dbReference>
<organism evidence="4">
    <name type="scientific">Zea mays</name>
    <name type="common">Maize</name>
    <dbReference type="NCBI Taxonomy" id="4577"/>
    <lineage>
        <taxon>Eukaryota</taxon>
        <taxon>Viridiplantae</taxon>
        <taxon>Streptophyta</taxon>
        <taxon>Embryophyta</taxon>
        <taxon>Tracheophyta</taxon>
        <taxon>Spermatophyta</taxon>
        <taxon>Magnoliopsida</taxon>
        <taxon>Liliopsida</taxon>
        <taxon>Poales</taxon>
        <taxon>Poaceae</taxon>
        <taxon>PACMAD clade</taxon>
        <taxon>Panicoideae</taxon>
        <taxon>Andropogonodae</taxon>
        <taxon>Andropogoneae</taxon>
        <taxon>Tripsacinae</taxon>
        <taxon>Zea</taxon>
    </lineage>
</organism>
<dbReference type="GO" id="GO:0003723">
    <property type="term" value="F:RNA binding"/>
    <property type="evidence" value="ECO:0007669"/>
    <property type="project" value="UniProtKB-UniRule"/>
</dbReference>
<dbReference type="SMART" id="SM00360">
    <property type="entry name" value="RRM"/>
    <property type="match status" value="1"/>
</dbReference>
<name>A0A1D6E638_MAIZE</name>
<dbReference type="InterPro" id="IPR039539">
    <property type="entry name" value="Ras_GTPase_bind_prot"/>
</dbReference>
<dbReference type="AlphaFoldDB" id="A0A1D6E638"/>
<evidence type="ECO:0000256" key="1">
    <source>
        <dbReference type="PROSITE-ProRule" id="PRU00176"/>
    </source>
</evidence>
<keyword evidence="3" id="KW-1133">Transmembrane helix</keyword>
<proteinExistence type="predicted"/>
<dbReference type="PROSITE" id="PS50102">
    <property type="entry name" value="RRM"/>
    <property type="match status" value="1"/>
</dbReference>
<dbReference type="InterPro" id="IPR012677">
    <property type="entry name" value="Nucleotide-bd_a/b_plait_sf"/>
</dbReference>
<dbReference type="Gene3D" id="3.30.70.330">
    <property type="match status" value="1"/>
</dbReference>
<accession>A0A1D6E638</accession>
<keyword evidence="1" id="KW-0694">RNA-binding</keyword>
<dbReference type="CDD" id="cd00590">
    <property type="entry name" value="RRM_SF"/>
    <property type="match status" value="1"/>
</dbReference>
<dbReference type="InterPro" id="IPR035979">
    <property type="entry name" value="RBD_domain_sf"/>
</dbReference>
<gene>
    <name evidence="4" type="ORF">ZEAMMB73_Zm00001d003033</name>
</gene>
<evidence type="ECO:0000256" key="3">
    <source>
        <dbReference type="SAM" id="Phobius"/>
    </source>
</evidence>
<dbReference type="PANTHER" id="PTHR10693:SF22">
    <property type="entry name" value="OS04G0510500 PROTEIN"/>
    <property type="match status" value="1"/>
</dbReference>
<evidence type="ECO:0000256" key="2">
    <source>
        <dbReference type="SAM" id="MobiDB-lite"/>
    </source>
</evidence>
<dbReference type="SUPFAM" id="SSF54928">
    <property type="entry name" value="RNA-binding domain, RBD"/>
    <property type="match status" value="1"/>
</dbReference>
<dbReference type="EMBL" id="CM007648">
    <property type="protein sequence ID" value="ONM15921.1"/>
    <property type="molecule type" value="Genomic_DNA"/>
</dbReference>
<feature type="region of interest" description="Disordered" evidence="2">
    <location>
        <begin position="171"/>
        <end position="218"/>
    </location>
</feature>
<dbReference type="ExpressionAtlas" id="A0A1D6E638">
    <property type="expression patterns" value="baseline and differential"/>
</dbReference>
<dbReference type="InterPro" id="IPR000504">
    <property type="entry name" value="RRM_dom"/>
</dbReference>
<reference evidence="4" key="1">
    <citation type="submission" date="2015-12" db="EMBL/GenBank/DDBJ databases">
        <title>Update maize B73 reference genome by single molecule sequencing technologies.</title>
        <authorList>
            <consortium name="Maize Genome Sequencing Project"/>
            <person name="Ware D."/>
        </authorList>
    </citation>
    <scope>NUCLEOTIDE SEQUENCE [LARGE SCALE GENOMIC DNA]</scope>
    <source>
        <tissue evidence="4">Seedling</tissue>
    </source>
</reference>
<evidence type="ECO:0000313" key="4">
    <source>
        <dbReference type="EMBL" id="ONM15921.1"/>
    </source>
</evidence>